<evidence type="ECO:0000256" key="1">
    <source>
        <dbReference type="ARBA" id="ARBA00002402"/>
    </source>
</evidence>
<sequence length="343" mass="38533">MAQEVKRKFTRTVCIYDPQNRTFCGRSAAMVCNSYYTIKMGRTTQCGVSPVPVPKSYVLEIPDVGSYRILDGQDSISVIVTETGVEATSERWEEWKFEGVNCVPMVVQTEIGKGLIDMEIKFSKGMGLVKPYVKNEVSRTEIPRLPGASVIDTPIRDYRQLLKDQRDERRAALDAIACDICPTLSRMLGANITDGSPQVEEVATRPTQPPAQLKLDVPNWDQPTDSDDEDEESKRVTTQSNADTEEQVTFEDCITDQYFSKTGEFAKKYPEMLAGLSAKMPSETGRFTKILTTRKAQWNNVPLFELDPNGFTYHFSKLGNSTRIFCVQRDLSYMVLPAGQGLK</sequence>
<dbReference type="Pfam" id="PF04514">
    <property type="entry name" value="BTV_NS2"/>
    <property type="match status" value="1"/>
</dbReference>
<feature type="region of interest" description="Disordered" evidence="4">
    <location>
        <begin position="196"/>
        <end position="244"/>
    </location>
</feature>
<name>W5QLW8_9REOV</name>
<organism evidence="5 6">
    <name type="scientific">Orungo virus</name>
    <dbReference type="NCBI Taxonomy" id="40058"/>
    <lineage>
        <taxon>Viruses</taxon>
        <taxon>Riboviria</taxon>
        <taxon>Orthornavirae</taxon>
        <taxon>Duplornaviricota</taxon>
        <taxon>Resentoviricetes</taxon>
        <taxon>Reovirales</taxon>
        <taxon>Sedoreoviridae</taxon>
        <taxon>Orbivirus</taxon>
        <taxon>Orbivirus orungoense</taxon>
    </lineage>
</organism>
<evidence type="ECO:0000256" key="3">
    <source>
        <dbReference type="ARBA" id="ARBA00022884"/>
    </source>
</evidence>
<dbReference type="GO" id="GO:0003723">
    <property type="term" value="F:RNA binding"/>
    <property type="evidence" value="ECO:0007669"/>
    <property type="project" value="UniProtKB-KW"/>
</dbReference>
<dbReference type="KEGG" id="vg:37618753"/>
<evidence type="ECO:0000313" key="6">
    <source>
        <dbReference type="Proteomes" id="UP000114561"/>
    </source>
</evidence>
<dbReference type="EMBL" id="JQ610682">
    <property type="protein sequence ID" value="AFX73394.1"/>
    <property type="molecule type" value="Genomic_RNA"/>
</dbReference>
<comment type="function">
    <text evidence="1">Single-stranded RNA-binding protein.</text>
</comment>
<dbReference type="Proteomes" id="UP000114561">
    <property type="component" value="Genome"/>
</dbReference>
<evidence type="ECO:0000256" key="2">
    <source>
        <dbReference type="ARBA" id="ARBA00014070"/>
    </source>
</evidence>
<dbReference type="RefSeq" id="YP_009507722.1">
    <property type="nucleotide sequence ID" value="NC_038608.1"/>
</dbReference>
<keyword evidence="6" id="KW-1185">Reference proteome</keyword>
<dbReference type="SUPFAM" id="SSF110132">
    <property type="entry name" value="BTV NS2-like ssRNA-binding domain"/>
    <property type="match status" value="1"/>
</dbReference>
<dbReference type="InterPro" id="IPR037194">
    <property type="entry name" value="NS2_N"/>
</dbReference>
<evidence type="ECO:0000256" key="4">
    <source>
        <dbReference type="SAM" id="MobiDB-lite"/>
    </source>
</evidence>
<evidence type="ECO:0000313" key="5">
    <source>
        <dbReference type="EMBL" id="AFX73394.1"/>
    </source>
</evidence>
<reference evidence="5 6" key="1">
    <citation type="submission" date="2012-02" db="EMBL/GenBank/DDBJ databases">
        <title>The genome sequences of Lebombo, Orungo and Changuinola viruses (genus Orbivirus, family Reoviridae).</title>
        <authorList>
            <person name="Attoui H."/>
            <person name="Mohd Jaafar F."/>
            <person name="Mertens P.P.C."/>
            <person name="Belhouchet M."/>
        </authorList>
    </citation>
    <scope>NUCLEOTIDE SEQUENCE [LARGE SCALE GENOMIC DNA]</scope>
    <source>
        <strain evidence="5">UGMP 359</strain>
    </source>
</reference>
<accession>W5QLW8</accession>
<protein>
    <recommendedName>
        <fullName evidence="2">Non-structural protein NS2</fullName>
    </recommendedName>
</protein>
<dbReference type="GeneID" id="37618753"/>
<proteinExistence type="predicted"/>
<keyword evidence="3" id="KW-0694">RNA-binding</keyword>
<dbReference type="OrthoDB" id="12957at10239"/>
<dbReference type="InterPro" id="IPR007602">
    <property type="entry name" value="BTV_NS2"/>
</dbReference>